<name>A0A387BJQ5_9LACT</name>
<organism evidence="2 3">
    <name type="scientific">Lactococcus allomyrinae</name>
    <dbReference type="NCBI Taxonomy" id="2419773"/>
    <lineage>
        <taxon>Bacteria</taxon>
        <taxon>Bacillati</taxon>
        <taxon>Bacillota</taxon>
        <taxon>Bacilli</taxon>
        <taxon>Lactobacillales</taxon>
        <taxon>Streptococcaceae</taxon>
        <taxon>Lactococcus</taxon>
    </lineage>
</organism>
<sequence length="272" mass="32082">MSEMEEAVRIIRKKHYALVDEDILDDARLDWEHIGVLTQMLRSNNNPEWIFYKSEIMKHGKAGKTKFNRIWKELQAYGYITKERIRDEKGQYTTVKGVSKSGKEFEYGTLWTLHEEPVKTIPPELVTNTEAPELEAEQDELTKAYSEAAKMVFEAEFNTIDSFEVVNENGNDLLGDDDRQEMKDEFIREFKEGADPYDVKLRFSIAWEFTQEHLVNPDYFVQYLVNNMKKQYAKYQLDAQKRQLQKLQDTKELQKMKEKGITIPMDGPWNNN</sequence>
<evidence type="ECO:0000256" key="1">
    <source>
        <dbReference type="SAM" id="Coils"/>
    </source>
</evidence>
<dbReference type="EMBL" id="CP032627">
    <property type="protein sequence ID" value="AYG01170.1"/>
    <property type="molecule type" value="Genomic_DNA"/>
</dbReference>
<feature type="coiled-coil region" evidence="1">
    <location>
        <begin position="230"/>
        <end position="257"/>
    </location>
</feature>
<proteinExistence type="predicted"/>
<evidence type="ECO:0000313" key="2">
    <source>
        <dbReference type="EMBL" id="AYG01170.1"/>
    </source>
</evidence>
<gene>
    <name evidence="2" type="ORF">D7I46_08710</name>
</gene>
<evidence type="ECO:0008006" key="4">
    <source>
        <dbReference type="Google" id="ProtNLM"/>
    </source>
</evidence>
<dbReference type="KEGG" id="lact:D7I46_08710"/>
<reference evidence="2 3" key="1">
    <citation type="submission" date="2018-09" db="EMBL/GenBank/DDBJ databases">
        <title>Genome sequencing of strain 1JSPR-7.</title>
        <authorList>
            <person name="Heo J."/>
            <person name="Kim S.-J."/>
            <person name="Kwon S.-W."/>
        </authorList>
    </citation>
    <scope>NUCLEOTIDE SEQUENCE [LARGE SCALE GENOMIC DNA]</scope>
    <source>
        <strain evidence="2 3">1JSPR-7</strain>
    </source>
</reference>
<dbReference type="Proteomes" id="UP000269374">
    <property type="component" value="Chromosome"/>
</dbReference>
<protein>
    <recommendedName>
        <fullName evidence="4">DnaD domain-containing protein</fullName>
    </recommendedName>
</protein>
<evidence type="ECO:0000313" key="3">
    <source>
        <dbReference type="Proteomes" id="UP000269374"/>
    </source>
</evidence>
<dbReference type="OrthoDB" id="2236334at2"/>
<dbReference type="AlphaFoldDB" id="A0A387BJQ5"/>
<accession>A0A387BJQ5</accession>
<keyword evidence="3" id="KW-1185">Reference proteome</keyword>
<dbReference type="RefSeq" id="WP_120772550.1">
    <property type="nucleotide sequence ID" value="NZ_CP032627.1"/>
</dbReference>
<keyword evidence="1" id="KW-0175">Coiled coil</keyword>